<proteinExistence type="predicted"/>
<dbReference type="EMBL" id="JAYMGO010000020">
    <property type="protein sequence ID" value="KAL1254629.1"/>
    <property type="molecule type" value="Genomic_DNA"/>
</dbReference>
<organism evidence="1 2">
    <name type="scientific">Cirrhinus molitorella</name>
    <name type="common">mud carp</name>
    <dbReference type="NCBI Taxonomy" id="172907"/>
    <lineage>
        <taxon>Eukaryota</taxon>
        <taxon>Metazoa</taxon>
        <taxon>Chordata</taxon>
        <taxon>Craniata</taxon>
        <taxon>Vertebrata</taxon>
        <taxon>Euteleostomi</taxon>
        <taxon>Actinopterygii</taxon>
        <taxon>Neopterygii</taxon>
        <taxon>Teleostei</taxon>
        <taxon>Ostariophysi</taxon>
        <taxon>Cypriniformes</taxon>
        <taxon>Cyprinidae</taxon>
        <taxon>Labeoninae</taxon>
        <taxon>Labeonini</taxon>
        <taxon>Cirrhinus</taxon>
    </lineage>
</organism>
<keyword evidence="2" id="KW-1185">Reference proteome</keyword>
<protein>
    <submittedName>
        <fullName evidence="1">Uncharacterized protein</fullName>
    </submittedName>
</protein>
<comment type="caution">
    <text evidence="1">The sequence shown here is derived from an EMBL/GenBank/DDBJ whole genome shotgun (WGS) entry which is preliminary data.</text>
</comment>
<sequence length="108" mass="12676">MNVRRCREIQTLLCRSASVRDTESSRARDYSTRMKMFFEEGKDVLPASDFLLDLADWLRSFHRRLSITVKRANHAELSLSRFQHLPDLDSAFYNVNISDLCFYRIPAS</sequence>
<reference evidence="1 2" key="1">
    <citation type="submission" date="2023-09" db="EMBL/GenBank/DDBJ databases">
        <authorList>
            <person name="Wang M."/>
        </authorList>
    </citation>
    <scope>NUCLEOTIDE SEQUENCE [LARGE SCALE GENOMIC DNA]</scope>
    <source>
        <strain evidence="1">GT-2023</strain>
        <tissue evidence="1">Liver</tissue>
    </source>
</reference>
<gene>
    <name evidence="1" type="ORF">QQF64_016858</name>
</gene>
<evidence type="ECO:0000313" key="1">
    <source>
        <dbReference type="EMBL" id="KAL1254629.1"/>
    </source>
</evidence>
<name>A0ABR3LNY6_9TELE</name>
<accession>A0ABR3LNY6</accession>
<evidence type="ECO:0000313" key="2">
    <source>
        <dbReference type="Proteomes" id="UP001558613"/>
    </source>
</evidence>
<dbReference type="Proteomes" id="UP001558613">
    <property type="component" value="Unassembled WGS sequence"/>
</dbReference>